<comment type="caution">
    <text evidence="1">The sequence shown here is derived from an EMBL/GenBank/DDBJ whole genome shotgun (WGS) entry which is preliminary data.</text>
</comment>
<reference evidence="1 2" key="1">
    <citation type="submission" date="2019-03" db="EMBL/GenBank/DDBJ databases">
        <title>Genomic Encyclopedia of Type Strains, Phase III (KMG-III): the genomes of soil and plant-associated and newly described type strains.</title>
        <authorList>
            <person name="Whitman W."/>
        </authorList>
    </citation>
    <scope>NUCLEOTIDE SEQUENCE [LARGE SCALE GENOMIC DNA]</scope>
    <source>
        <strain evidence="1 2">VKM Ac-2527</strain>
    </source>
</reference>
<evidence type="ECO:0000313" key="1">
    <source>
        <dbReference type="EMBL" id="TDO33539.1"/>
    </source>
</evidence>
<protein>
    <recommendedName>
        <fullName evidence="3">Prenyltransferase/squalene oxidase-like repeat protein</fullName>
    </recommendedName>
</protein>
<sequence>MDAGVKWLLGSDEPAVRNMVRRDLLGEQASEDVLAGAKVQALLGGDPKKNPYSKYSGAHWRIVSMVELEVPAGEPRAMEAAEQVLTWIANPRRRKATVVNGLPRRCGSMEGNALAACCRLGLAGDPRVQWLAEGLLEWQWPDGGWNCDTKATGRRSSFHESHAPAWGLHEYYEATGDTAAREGAIRAGELFLEHRVFRRLSTGAPINRRWLQPSYPPYWHYDILQALLVLSRLGLAKDERASDALDELETQRQPDGRWHARLQWWRPAPANSSQDVVDWGHKGPSEMLTLNALRVLRAAGR</sequence>
<dbReference type="EMBL" id="SNWQ01000032">
    <property type="protein sequence ID" value="TDO33539.1"/>
    <property type="molecule type" value="Genomic_DNA"/>
</dbReference>
<organism evidence="1 2">
    <name type="scientific">Kribbella caucasensis</name>
    <dbReference type="NCBI Taxonomy" id="2512215"/>
    <lineage>
        <taxon>Bacteria</taxon>
        <taxon>Bacillati</taxon>
        <taxon>Actinomycetota</taxon>
        <taxon>Actinomycetes</taxon>
        <taxon>Propionibacteriales</taxon>
        <taxon>Kribbellaceae</taxon>
        <taxon>Kribbella</taxon>
    </lineage>
</organism>
<dbReference type="AlphaFoldDB" id="A0A4R6JCR7"/>
<name>A0A4R6JCR7_9ACTN</name>
<proteinExistence type="predicted"/>
<evidence type="ECO:0008006" key="3">
    <source>
        <dbReference type="Google" id="ProtNLM"/>
    </source>
</evidence>
<dbReference type="InterPro" id="IPR008930">
    <property type="entry name" value="Terpenoid_cyclase/PrenylTrfase"/>
</dbReference>
<keyword evidence="2" id="KW-1185">Reference proteome</keyword>
<evidence type="ECO:0000313" key="2">
    <source>
        <dbReference type="Proteomes" id="UP000295388"/>
    </source>
</evidence>
<dbReference type="Proteomes" id="UP000295388">
    <property type="component" value="Unassembled WGS sequence"/>
</dbReference>
<gene>
    <name evidence="1" type="ORF">EV643_13274</name>
</gene>
<dbReference type="OrthoDB" id="9758578at2"/>
<accession>A0A4R6JCR7</accession>
<dbReference type="SUPFAM" id="SSF48239">
    <property type="entry name" value="Terpenoid cyclases/Protein prenyltransferases"/>
    <property type="match status" value="1"/>
</dbReference>